<dbReference type="EMBL" id="JAERTX010000003">
    <property type="protein sequence ID" value="MBM9459107.1"/>
    <property type="molecule type" value="Genomic_DNA"/>
</dbReference>
<dbReference type="InterPro" id="IPR003615">
    <property type="entry name" value="HNH_nuc"/>
</dbReference>
<sequence>MTLTQSPPQPLLAAVGSARRALADVHQVQPLYLSVDEKEALLIALSRLQAQVDELRLRILAVSADIAQQHGTRDVTQWLSRTVHTDPVRLRADEKLARSLDERFPATARALSSGGVNLEQARVIAHCVDDLPDRLGVEVKAQAEADLLGFARDFGPAELRRLGQAILHVSAPDIADAEDARRLEKQEQHAREKSSVRFRPLGDGTTRISMRLSDAVAGRLGTYLDAWTGPRRAGSSSLAGVQTTSTGLEEERLPRHRRLANAFGRLLEHLDPRNLPEHGGDATTVVVTVGIDQLRTGLGAATLDTPLTTDGAVQISAGEARRLACAAGILPAVLGSDSEVLDLGRRRRLFSPAIRKALSLVQKTCAAEGCTVPARWCEAHHMTPWSRGGQTRLKDAKLFCAFDHHRVHDPAYEPETLANGDVRFHRRT</sequence>
<evidence type="ECO:0000313" key="3">
    <source>
        <dbReference type="EMBL" id="MBM9459107.1"/>
    </source>
</evidence>
<reference evidence="3" key="1">
    <citation type="submission" date="2021-01" db="EMBL/GenBank/DDBJ databases">
        <title>Novel species in genus Nocardioides.</title>
        <authorList>
            <person name="Zhang G."/>
        </authorList>
    </citation>
    <scope>NUCLEOTIDE SEQUENCE</scope>
    <source>
        <strain evidence="3">Zg-536</strain>
    </source>
</reference>
<keyword evidence="1" id="KW-0175">Coiled coil</keyword>
<feature type="coiled-coil region" evidence="1">
    <location>
        <begin position="38"/>
        <end position="65"/>
    </location>
</feature>
<gene>
    <name evidence="3" type="ORF">JK386_04275</name>
</gene>
<dbReference type="AlphaFoldDB" id="A0A938XZ14"/>
<name>A0A938XZ14_9ACTN</name>
<evidence type="ECO:0000313" key="4">
    <source>
        <dbReference type="Proteomes" id="UP000663791"/>
    </source>
</evidence>
<evidence type="ECO:0000259" key="2">
    <source>
        <dbReference type="Pfam" id="PF02720"/>
    </source>
</evidence>
<keyword evidence="4" id="KW-1185">Reference proteome</keyword>
<dbReference type="CDD" id="cd00085">
    <property type="entry name" value="HNHc"/>
    <property type="match status" value="1"/>
</dbReference>
<dbReference type="Proteomes" id="UP000663791">
    <property type="component" value="Unassembled WGS sequence"/>
</dbReference>
<dbReference type="RefSeq" id="WP_205290397.1">
    <property type="nucleotide sequence ID" value="NZ_CP074406.1"/>
</dbReference>
<feature type="domain" description="DUF222" evidence="2">
    <location>
        <begin position="44"/>
        <end position="358"/>
    </location>
</feature>
<protein>
    <submittedName>
        <fullName evidence="3">DUF222 domain-containing protein</fullName>
    </submittedName>
</protein>
<dbReference type="Pfam" id="PF02720">
    <property type="entry name" value="DUF222"/>
    <property type="match status" value="1"/>
</dbReference>
<organism evidence="3 4">
    <name type="scientific">Nocardioides faecalis</name>
    <dbReference type="NCBI Taxonomy" id="2803858"/>
    <lineage>
        <taxon>Bacteria</taxon>
        <taxon>Bacillati</taxon>
        <taxon>Actinomycetota</taxon>
        <taxon>Actinomycetes</taxon>
        <taxon>Propionibacteriales</taxon>
        <taxon>Nocardioidaceae</taxon>
        <taxon>Nocardioides</taxon>
    </lineage>
</organism>
<comment type="caution">
    <text evidence="3">The sequence shown here is derived from an EMBL/GenBank/DDBJ whole genome shotgun (WGS) entry which is preliminary data.</text>
</comment>
<accession>A0A938XZ14</accession>
<evidence type="ECO:0000256" key="1">
    <source>
        <dbReference type="SAM" id="Coils"/>
    </source>
</evidence>
<dbReference type="InterPro" id="IPR003870">
    <property type="entry name" value="DUF222"/>
</dbReference>
<proteinExistence type="predicted"/>